<sequence>MFVFALSAMVLTALYVVSKVHFALAGELGVTGGPEVDPSSYTAYGPGEVAAAQWGNVAVGMLGIGALLLPLLPVARRLPRWVLMVPLFAFALLMLAGGVGMLVRALTSDVGGAAFGWYSLVWSALIAMTALRVRGREAERNRAGLAVTTE</sequence>
<dbReference type="STRING" id="530584.SAMN05421630_101819"/>
<name>A0A1G6JQE3_9PSEU</name>
<accession>A0A1G6JQE3</accession>
<keyword evidence="2" id="KW-1185">Reference proteome</keyword>
<gene>
    <name evidence="1" type="ORF">SAMN05421630_101819</name>
</gene>
<evidence type="ECO:0000313" key="1">
    <source>
        <dbReference type="EMBL" id="SDC20881.1"/>
    </source>
</evidence>
<protein>
    <submittedName>
        <fullName evidence="1">Uncharacterized protein</fullName>
    </submittedName>
</protein>
<evidence type="ECO:0000313" key="2">
    <source>
        <dbReference type="Proteomes" id="UP000199494"/>
    </source>
</evidence>
<dbReference type="Proteomes" id="UP000199494">
    <property type="component" value="Unassembled WGS sequence"/>
</dbReference>
<reference evidence="1 2" key="1">
    <citation type="submission" date="2016-10" db="EMBL/GenBank/DDBJ databases">
        <authorList>
            <person name="de Groot N.N."/>
        </authorList>
    </citation>
    <scope>NUCLEOTIDE SEQUENCE [LARGE SCALE GENOMIC DNA]</scope>
    <source>
        <strain evidence="1 2">CGMCC 4.5506</strain>
    </source>
</reference>
<dbReference type="AlphaFoldDB" id="A0A1G6JQE3"/>
<proteinExistence type="predicted"/>
<dbReference type="EMBL" id="FMZE01000001">
    <property type="protein sequence ID" value="SDC20881.1"/>
    <property type="molecule type" value="Genomic_DNA"/>
</dbReference>
<organism evidence="1 2">
    <name type="scientific">Prauserella marina</name>
    <dbReference type="NCBI Taxonomy" id="530584"/>
    <lineage>
        <taxon>Bacteria</taxon>
        <taxon>Bacillati</taxon>
        <taxon>Actinomycetota</taxon>
        <taxon>Actinomycetes</taxon>
        <taxon>Pseudonocardiales</taxon>
        <taxon>Pseudonocardiaceae</taxon>
        <taxon>Prauserella</taxon>
    </lineage>
</organism>